<dbReference type="PaxDb" id="2903-EOD12676"/>
<feature type="region of interest" description="Disordered" evidence="1">
    <location>
        <begin position="169"/>
        <end position="188"/>
    </location>
</feature>
<protein>
    <submittedName>
        <fullName evidence="2">Uncharacterized protein</fullName>
    </submittedName>
</protein>
<feature type="region of interest" description="Disordered" evidence="1">
    <location>
        <begin position="570"/>
        <end position="589"/>
    </location>
</feature>
<feature type="region of interest" description="Disordered" evidence="1">
    <location>
        <begin position="294"/>
        <end position="317"/>
    </location>
</feature>
<feature type="compositionally biased region" description="Basic and acidic residues" evidence="1">
    <location>
        <begin position="305"/>
        <end position="317"/>
    </location>
</feature>
<evidence type="ECO:0000313" key="2">
    <source>
        <dbReference type="EnsemblProtists" id="EOD12676"/>
    </source>
</evidence>
<dbReference type="RefSeq" id="XP_005765105.1">
    <property type="nucleotide sequence ID" value="XM_005765048.1"/>
</dbReference>
<organism evidence="2 3">
    <name type="scientific">Emiliania huxleyi (strain CCMP1516)</name>
    <dbReference type="NCBI Taxonomy" id="280463"/>
    <lineage>
        <taxon>Eukaryota</taxon>
        <taxon>Haptista</taxon>
        <taxon>Haptophyta</taxon>
        <taxon>Prymnesiophyceae</taxon>
        <taxon>Isochrysidales</taxon>
        <taxon>Noelaerhabdaceae</taxon>
        <taxon>Emiliania</taxon>
    </lineage>
</organism>
<keyword evidence="3" id="KW-1185">Reference proteome</keyword>
<dbReference type="AlphaFoldDB" id="A0A0D3IN41"/>
<proteinExistence type="predicted"/>
<reference evidence="2" key="2">
    <citation type="submission" date="2024-10" db="UniProtKB">
        <authorList>
            <consortium name="EnsemblProtists"/>
        </authorList>
    </citation>
    <scope>IDENTIFICATION</scope>
</reference>
<dbReference type="Proteomes" id="UP000013827">
    <property type="component" value="Unassembled WGS sequence"/>
</dbReference>
<accession>A0A0D3IN41</accession>
<name>A0A0D3IN41_EMIH1</name>
<dbReference type="GeneID" id="17258775"/>
<dbReference type="EnsemblProtists" id="EOD12676">
    <property type="protein sequence ID" value="EOD12676"/>
    <property type="gene ID" value="EMIHUDRAFT_452167"/>
</dbReference>
<feature type="compositionally biased region" description="Basic and acidic residues" evidence="1">
    <location>
        <begin position="175"/>
        <end position="185"/>
    </location>
</feature>
<sequence length="589" mass="64014">MNSVPQRKRPRSYWNNPTSDLPRASLFELESYFLLGPEQAAAADCDTRTEAAAGEETDGGFGDRGVWFDNPHVFHRSLANVPISFCFAPEEGAQVQTELGPTAFVKAGITSLPPSLLGAEACGVKNNVVVKKEAATEEAACRAFCKRIRRPQLLTRLCACAQGITEWTTPSKSRRNNERNERKEASAPIDCGNGYGALLGSGGNEGIVGGKATSKATRRSTPSATNSGPMSKTKGQGDAKMTPRGKHISNVDDAYEALKSGGNRDLVGESLAEMQRRSADDMGRAKVLLDMVDRSRGRPGGPLERATKAKEQPRKYSERQIAEWRARVEALCCPAPGFVMKCSLTGTLPWLGKLKDESDITTMGRRVTRTHAFFTEAGGGEGTVDDEEWYDMDPDRGHTLRRNARAQGVVLPEGHRGKRQAPSEGGSFKLDFEKDVHRVSAAEEEEEEFGDLPAMDPALKAEVVVWLAEREEERRPDGTLAGAAARTTRGRAARELEGGKGGGWRYTDIGRSSHAGLAHELEGAEFEPRMGETLKGDMLKWLMEREGVVPPDSERDSYAALEAEIDAKTGGSHLHLQRGKSLKKGTMGS</sequence>
<feature type="region of interest" description="Disordered" evidence="1">
    <location>
        <begin position="209"/>
        <end position="246"/>
    </location>
</feature>
<reference evidence="3" key="1">
    <citation type="journal article" date="2013" name="Nature">
        <title>Pan genome of the phytoplankton Emiliania underpins its global distribution.</title>
        <authorList>
            <person name="Read B.A."/>
            <person name="Kegel J."/>
            <person name="Klute M.J."/>
            <person name="Kuo A."/>
            <person name="Lefebvre S.C."/>
            <person name="Maumus F."/>
            <person name="Mayer C."/>
            <person name="Miller J."/>
            <person name="Monier A."/>
            <person name="Salamov A."/>
            <person name="Young J."/>
            <person name="Aguilar M."/>
            <person name="Claverie J.M."/>
            <person name="Frickenhaus S."/>
            <person name="Gonzalez K."/>
            <person name="Herman E.K."/>
            <person name="Lin Y.C."/>
            <person name="Napier J."/>
            <person name="Ogata H."/>
            <person name="Sarno A.F."/>
            <person name="Shmutz J."/>
            <person name="Schroeder D."/>
            <person name="de Vargas C."/>
            <person name="Verret F."/>
            <person name="von Dassow P."/>
            <person name="Valentin K."/>
            <person name="Van de Peer Y."/>
            <person name="Wheeler G."/>
            <person name="Dacks J.B."/>
            <person name="Delwiche C.F."/>
            <person name="Dyhrman S.T."/>
            <person name="Glockner G."/>
            <person name="John U."/>
            <person name="Richards T."/>
            <person name="Worden A.Z."/>
            <person name="Zhang X."/>
            <person name="Grigoriev I.V."/>
            <person name="Allen A.E."/>
            <person name="Bidle K."/>
            <person name="Borodovsky M."/>
            <person name="Bowler C."/>
            <person name="Brownlee C."/>
            <person name="Cock J.M."/>
            <person name="Elias M."/>
            <person name="Gladyshev V.N."/>
            <person name="Groth M."/>
            <person name="Guda C."/>
            <person name="Hadaegh A."/>
            <person name="Iglesias-Rodriguez M.D."/>
            <person name="Jenkins J."/>
            <person name="Jones B.M."/>
            <person name="Lawson T."/>
            <person name="Leese F."/>
            <person name="Lindquist E."/>
            <person name="Lobanov A."/>
            <person name="Lomsadze A."/>
            <person name="Malik S.B."/>
            <person name="Marsh M.E."/>
            <person name="Mackinder L."/>
            <person name="Mock T."/>
            <person name="Mueller-Roeber B."/>
            <person name="Pagarete A."/>
            <person name="Parker M."/>
            <person name="Probert I."/>
            <person name="Quesneville H."/>
            <person name="Raines C."/>
            <person name="Rensing S.A."/>
            <person name="Riano-Pachon D.M."/>
            <person name="Richier S."/>
            <person name="Rokitta S."/>
            <person name="Shiraiwa Y."/>
            <person name="Soanes D.M."/>
            <person name="van der Giezen M."/>
            <person name="Wahlund T.M."/>
            <person name="Williams B."/>
            <person name="Wilson W."/>
            <person name="Wolfe G."/>
            <person name="Wurch L.L."/>
        </authorList>
    </citation>
    <scope>NUCLEOTIDE SEQUENCE</scope>
</reference>
<dbReference type="KEGG" id="ehx:EMIHUDRAFT_452167"/>
<evidence type="ECO:0000256" key="1">
    <source>
        <dbReference type="SAM" id="MobiDB-lite"/>
    </source>
</evidence>
<feature type="compositionally biased region" description="Polar residues" evidence="1">
    <location>
        <begin position="219"/>
        <end position="234"/>
    </location>
</feature>
<dbReference type="HOGENOM" id="CLU_463539_0_0_1"/>
<evidence type="ECO:0000313" key="3">
    <source>
        <dbReference type="Proteomes" id="UP000013827"/>
    </source>
</evidence>